<protein>
    <submittedName>
        <fullName evidence="3">SDR family oxidoreductase</fullName>
    </submittedName>
</protein>
<evidence type="ECO:0000313" key="3">
    <source>
        <dbReference type="EMBL" id="MFC3039357.1"/>
    </source>
</evidence>
<dbReference type="PANTHER" id="PTHR42760:SF115">
    <property type="entry name" value="3-OXOACYL-[ACYL-CARRIER-PROTEIN] REDUCTASE FABG"/>
    <property type="match status" value="1"/>
</dbReference>
<keyword evidence="4" id="KW-1185">Reference proteome</keyword>
<dbReference type="RefSeq" id="WP_390268635.1">
    <property type="nucleotide sequence ID" value="NZ_JBHRSA010000009.1"/>
</dbReference>
<dbReference type="PRINTS" id="PR00080">
    <property type="entry name" value="SDRFAMILY"/>
</dbReference>
<sequence>MANLFDLTGKTVVAIGGNSTLGGSMAQGMAEHGAKVAIVGRNMEKAEAVANQIKEAGGEAKAFVGDVSDLSSIEKAADDIEQWAGGWDVLLNAPGKNSSTPFMELEPEEWDDIMDVNLRGLVFTTQLFAKRMIDQGRKGSIINISSVSSTTPLSRVFTYSASKAGVNSVTQYLAKEFAPHGIRVNAIIPGFFPAEQNRKILDEGRINSIMAHTPMERFGEPEELQGAAVYLASDKASGFVTGSLLRVDGGFGGMTI</sequence>
<dbReference type="EMBL" id="JBHRSA010000009">
    <property type="protein sequence ID" value="MFC3039357.1"/>
    <property type="molecule type" value="Genomic_DNA"/>
</dbReference>
<accession>A0ABV7CSQ3</accession>
<gene>
    <name evidence="3" type="ORF">ACFOGI_03775</name>
</gene>
<organism evidence="3 4">
    <name type="scientific">Virgibacillus xinjiangensis</name>
    <dbReference type="NCBI Taxonomy" id="393090"/>
    <lineage>
        <taxon>Bacteria</taxon>
        <taxon>Bacillati</taxon>
        <taxon>Bacillota</taxon>
        <taxon>Bacilli</taxon>
        <taxon>Bacillales</taxon>
        <taxon>Bacillaceae</taxon>
        <taxon>Virgibacillus</taxon>
    </lineage>
</organism>
<dbReference type="PRINTS" id="PR00081">
    <property type="entry name" value="GDHRDH"/>
</dbReference>
<reference evidence="4" key="1">
    <citation type="journal article" date="2019" name="Int. J. Syst. Evol. Microbiol.">
        <title>The Global Catalogue of Microorganisms (GCM) 10K type strain sequencing project: providing services to taxonomists for standard genome sequencing and annotation.</title>
        <authorList>
            <consortium name="The Broad Institute Genomics Platform"/>
            <consortium name="The Broad Institute Genome Sequencing Center for Infectious Disease"/>
            <person name="Wu L."/>
            <person name="Ma J."/>
        </authorList>
    </citation>
    <scope>NUCLEOTIDE SEQUENCE [LARGE SCALE GENOMIC DNA]</scope>
    <source>
        <strain evidence="4">KCTC 13128</strain>
    </source>
</reference>
<proteinExistence type="inferred from homology"/>
<dbReference type="Proteomes" id="UP001595279">
    <property type="component" value="Unassembled WGS sequence"/>
</dbReference>
<comment type="similarity">
    <text evidence="1">Belongs to the short-chain dehydrogenases/reductases (SDR) family.</text>
</comment>
<comment type="caution">
    <text evidence="3">The sequence shown here is derived from an EMBL/GenBank/DDBJ whole genome shotgun (WGS) entry which is preliminary data.</text>
</comment>
<evidence type="ECO:0000313" key="4">
    <source>
        <dbReference type="Proteomes" id="UP001595279"/>
    </source>
</evidence>
<dbReference type="Gene3D" id="3.40.50.720">
    <property type="entry name" value="NAD(P)-binding Rossmann-like Domain"/>
    <property type="match status" value="1"/>
</dbReference>
<evidence type="ECO:0000256" key="1">
    <source>
        <dbReference type="ARBA" id="ARBA00006484"/>
    </source>
</evidence>
<name>A0ABV7CSQ3_9BACI</name>
<keyword evidence="2" id="KW-0560">Oxidoreductase</keyword>
<dbReference type="SUPFAM" id="SSF51735">
    <property type="entry name" value="NAD(P)-binding Rossmann-fold domains"/>
    <property type="match status" value="1"/>
</dbReference>
<dbReference type="InterPro" id="IPR036291">
    <property type="entry name" value="NAD(P)-bd_dom_sf"/>
</dbReference>
<evidence type="ECO:0000256" key="2">
    <source>
        <dbReference type="ARBA" id="ARBA00023002"/>
    </source>
</evidence>
<dbReference type="PANTHER" id="PTHR42760">
    <property type="entry name" value="SHORT-CHAIN DEHYDROGENASES/REDUCTASES FAMILY MEMBER"/>
    <property type="match status" value="1"/>
</dbReference>
<dbReference type="InterPro" id="IPR002347">
    <property type="entry name" value="SDR_fam"/>
</dbReference>
<dbReference type="Pfam" id="PF13561">
    <property type="entry name" value="adh_short_C2"/>
    <property type="match status" value="1"/>
</dbReference>